<dbReference type="Proteomes" id="UP000177614">
    <property type="component" value="Unassembled WGS sequence"/>
</dbReference>
<name>A0A1F4XKK7_9BACT</name>
<reference evidence="1 2" key="1">
    <citation type="journal article" date="2016" name="Nat. Commun.">
        <title>Thousands of microbial genomes shed light on interconnected biogeochemical processes in an aquifer system.</title>
        <authorList>
            <person name="Anantharaman K."/>
            <person name="Brown C.T."/>
            <person name="Hug L.A."/>
            <person name="Sharon I."/>
            <person name="Castelle C.J."/>
            <person name="Probst A.J."/>
            <person name="Thomas B.C."/>
            <person name="Singh A."/>
            <person name="Wilkins M.J."/>
            <person name="Karaoz U."/>
            <person name="Brodie E.L."/>
            <person name="Williams K.H."/>
            <person name="Hubbard S.S."/>
            <person name="Banfield J.F."/>
        </authorList>
    </citation>
    <scope>NUCLEOTIDE SEQUENCE [LARGE SCALE GENOMIC DNA]</scope>
</reference>
<evidence type="ECO:0000313" key="1">
    <source>
        <dbReference type="EMBL" id="OGC82124.1"/>
    </source>
</evidence>
<dbReference type="AlphaFoldDB" id="A0A1F4XKK7"/>
<dbReference type="STRING" id="1817814.A2V81_03170"/>
<dbReference type="EMBL" id="MEWR01000011">
    <property type="protein sequence ID" value="OGC82124.1"/>
    <property type="molecule type" value="Genomic_DNA"/>
</dbReference>
<sequence length="391" mass="46500">MSPSHKIPFEDISWTFWFFIEKLYKQLLHDGVRDVFFLAREGDFLKQLFDLYQKDLAKDPLINTHYLLVSRRATFLPSLRPLSGENFARLFSKFLDFSLNNFLRSLNFSSDDIQQVLAEMKVDQNTLIRSFKDSETLQLLLQNQSFQKLYEQKRIEQKQKYIGYLQSFPVELEKGMHVVDIGWHGSIQDNMFHILDEEIPISGYYLGLVKHADMSLAQNDKKGLLFSYFPTPTKYYSVYSHNCSLFELIAGTPHGMVLSYVKNNNTFQAVLDEGKEEIDLFHSKIVPIQKRILAYFERFTLLSDQEREYLIAKGHARMVFLPSKAEIDFFRSLYHFEKFGLFQKTYFQHIFSNNTLSPICWRLLTLYNTKIPFLWRVYGWFKYLRHFILVW</sequence>
<evidence type="ECO:0000313" key="2">
    <source>
        <dbReference type="Proteomes" id="UP000177614"/>
    </source>
</evidence>
<accession>A0A1F4XKK7</accession>
<organism evidence="1 2">
    <name type="scientific">Candidatus Abawacabacteria bacterium RBG_16_42_10</name>
    <dbReference type="NCBI Taxonomy" id="1817814"/>
    <lineage>
        <taxon>Bacteria</taxon>
        <taxon>Candidatus Abawacaibacteriota</taxon>
    </lineage>
</organism>
<gene>
    <name evidence="1" type="ORF">A2V81_03170</name>
</gene>
<comment type="caution">
    <text evidence="1">The sequence shown here is derived from an EMBL/GenBank/DDBJ whole genome shotgun (WGS) entry which is preliminary data.</text>
</comment>
<protein>
    <submittedName>
        <fullName evidence="1">Uncharacterized protein</fullName>
    </submittedName>
</protein>
<proteinExistence type="predicted"/>